<comment type="caution">
    <text evidence="1">The sequence shown here is derived from an EMBL/GenBank/DDBJ whole genome shotgun (WGS) entry which is preliminary data.</text>
</comment>
<keyword evidence="2" id="KW-1185">Reference proteome</keyword>
<sequence length="635" mass="73321">MNYVSTTDCHKYYRRSGLEMAALWPKHAACGRAFEGDECMWSAGTVLAAYQNNKWRLVGVGLFGPGCSAPSKYMDYIMYRPWVMHNVKVPGRTTLTRVAENHIILRRSLSHVRRFGTCDEEESKYEIFSDKTTVDEDVERIGKATYNLTLVDTVEYSCVTVRARSYHNKTTPRIRIRRWCGSTSQFCYDQQHVEIKFHVIIFFNGPTTYEVSAYGRQIKTLNPMEAMKYINQFAKHPVMPEYSEFKNMFQRDSNGYFWVPGWEDGSYEGFKIRRYEVYEHCVSNTSSSDRRFCGLYEFAVEPDWWFDLTTKNENQRPASKYHHFVWRYLSQRQKLQYPTDGYELIIDPEKQDRRNERLERNQYKMKFFPLYNPPDYFVPQGNKHTNIYRLINTLPSSLCGVGNTRRGSDWMGDHSDQVSDIYHKHLLEKKLRFLCWSHTKSCIAKCIWTFVPILTKVGKGAGLTAEHAFQSTGMKHHFAVCPSVHQSVSPSVRPSVRLSPGCSSSVKRKASGNPCRCSEDLRKVGLPPKTKLNRNSCFCRNSTENETETEHSDFIHSLPNTIHTLPISLSSTTASFHHDQSSLPKTMRTHYPYNFSAPIYTAAPQGGTSFVAAPAPRSRAMCVEVSHWSGLPTRR</sequence>
<reference evidence="1 2" key="1">
    <citation type="submission" date="2024-06" db="EMBL/GenBank/DDBJ databases">
        <title>A chromosome-level genome assembly of beet webworm, Loxostege sticticalis.</title>
        <authorList>
            <person name="Zhang Y."/>
        </authorList>
    </citation>
    <scope>NUCLEOTIDE SEQUENCE [LARGE SCALE GENOMIC DNA]</scope>
    <source>
        <strain evidence="1">AQ026</strain>
        <tissue evidence="1">Whole body</tissue>
    </source>
</reference>
<organism evidence="1 2">
    <name type="scientific">Loxostege sticticalis</name>
    <name type="common">Beet webworm moth</name>
    <dbReference type="NCBI Taxonomy" id="481309"/>
    <lineage>
        <taxon>Eukaryota</taxon>
        <taxon>Metazoa</taxon>
        <taxon>Ecdysozoa</taxon>
        <taxon>Arthropoda</taxon>
        <taxon>Hexapoda</taxon>
        <taxon>Insecta</taxon>
        <taxon>Pterygota</taxon>
        <taxon>Neoptera</taxon>
        <taxon>Endopterygota</taxon>
        <taxon>Lepidoptera</taxon>
        <taxon>Glossata</taxon>
        <taxon>Ditrysia</taxon>
        <taxon>Pyraloidea</taxon>
        <taxon>Crambidae</taxon>
        <taxon>Pyraustinae</taxon>
        <taxon>Loxostege</taxon>
    </lineage>
</organism>
<evidence type="ECO:0000313" key="1">
    <source>
        <dbReference type="EMBL" id="KAL0860702.1"/>
    </source>
</evidence>
<dbReference type="InterPro" id="IPR009003">
    <property type="entry name" value="Peptidase_S1_PA"/>
</dbReference>
<evidence type="ECO:0008006" key="3">
    <source>
        <dbReference type="Google" id="ProtNLM"/>
    </source>
</evidence>
<dbReference type="SUPFAM" id="SSF50494">
    <property type="entry name" value="Trypsin-like serine proteases"/>
    <property type="match status" value="1"/>
</dbReference>
<evidence type="ECO:0000313" key="2">
    <source>
        <dbReference type="Proteomes" id="UP001549920"/>
    </source>
</evidence>
<dbReference type="EMBL" id="JBEUOH010000025">
    <property type="protein sequence ID" value="KAL0860702.1"/>
    <property type="molecule type" value="Genomic_DNA"/>
</dbReference>
<proteinExistence type="predicted"/>
<gene>
    <name evidence="1" type="ORF">ABMA27_010043</name>
</gene>
<dbReference type="InterPro" id="IPR043504">
    <property type="entry name" value="Peptidase_S1_PA_chymotrypsin"/>
</dbReference>
<dbReference type="Gene3D" id="2.40.10.10">
    <property type="entry name" value="Trypsin-like serine proteases"/>
    <property type="match status" value="1"/>
</dbReference>
<accession>A0ABR3H7C6</accession>
<name>A0ABR3H7C6_LOXSC</name>
<dbReference type="Proteomes" id="UP001549920">
    <property type="component" value="Unassembled WGS sequence"/>
</dbReference>
<protein>
    <recommendedName>
        <fullName evidence="3">Peptidase S1 domain-containing protein</fullName>
    </recommendedName>
</protein>